<protein>
    <submittedName>
        <fullName evidence="1">Uncharacterized protein</fullName>
    </submittedName>
</protein>
<dbReference type="Proteomes" id="UP000798662">
    <property type="component" value="Chromosome 1"/>
</dbReference>
<evidence type="ECO:0000313" key="2">
    <source>
        <dbReference type="Proteomes" id="UP000798662"/>
    </source>
</evidence>
<organism evidence="1 2">
    <name type="scientific">Pyropia yezoensis</name>
    <name type="common">Susabi-nori</name>
    <name type="synonym">Porphyra yezoensis</name>
    <dbReference type="NCBI Taxonomy" id="2788"/>
    <lineage>
        <taxon>Eukaryota</taxon>
        <taxon>Rhodophyta</taxon>
        <taxon>Bangiophyceae</taxon>
        <taxon>Bangiales</taxon>
        <taxon>Bangiaceae</taxon>
        <taxon>Pyropia</taxon>
    </lineage>
</organism>
<sequence>MSISRMDTLGVRGKPWEDQRRFVTLRELPKSAFFSKTAVAAMPNGRGRTVMYSHGEVYKMVETVASAMRESGVRPGTVCAMLAPNSFDLVVYFMAVQWIGAVAAPIDTSLSKEEIVSALKSSKASIVASPLVDEDERDDNELWCKVDSAARELGLISWHLYRTVNTGVQIEMHGVRASESAAWNGGSADYKVDPDAVAVHLAATASAPLAVLPLTHRNLAEAAKSFVETYDLVSGQATMVCSPLSTIQGVLTLIAAFLSGGLVVLPGDGVFDVTEFWNVAALYEISWLSADVEDVVALHTETATQIENCSSKHSDVQLAFVRCTGGVVAPELMSAMAETLRTPVLCAYGPAEASGNSCTNLLLSRRAQSFGKTATNCAVGVFDPETRLPVEAGTVGDVGVAGENVATGFLDGGEANASYIIVDESDEENSKSWFLTGDRGHMDEDGFLFVSGDSRKMRAAELVAIEAEKARLEELERFALEEETRRSGEEYAAAAMARQLADSDEESEAASEEQSGTGSEAASDSSEVVDDDSEESGSEESDEETETEGTATAESEDDSRAKEAAAAAAAVVATAAASAVAHDRLGNDSDGDADKGANNAEEGTRVLARRWENQPRDTEVEEVRPAKAQVVQSGLDKETSDAILARMAEIEAGQKRLEVELAARHAQELAELEARLEAAEAEAAAAAEEQRRATEEARSMPAVNTVLMTPQLLSINMDGIEAAVTAAAASAEDSAASTAEAFKAAEAAKKAAETSERASQSSQQAIRAIPPPIPHPAVVVEEVPESASRDVSLAAFDAQSVTKVIKVSLDDIEAVMRQHPAVAAVRAFGKADTRYGYDVYCAIVAKKGARLSEAWLKLHAQSMLPATMVPRKFFACSLPSLGAADRVSLASERALQDLSASAGLSNVKQIKAPQWKPTTAARPATTAQ</sequence>
<keyword evidence="2" id="KW-1185">Reference proteome</keyword>
<comment type="caution">
    <text evidence="1">The sequence shown here is derived from an EMBL/GenBank/DDBJ whole genome shotgun (WGS) entry which is preliminary data.</text>
</comment>
<accession>A0ACC3BS56</accession>
<reference evidence="1" key="1">
    <citation type="submission" date="2019-11" db="EMBL/GenBank/DDBJ databases">
        <title>Nori genome reveals adaptations in red seaweeds to the harsh intertidal environment.</title>
        <authorList>
            <person name="Wang D."/>
            <person name="Mao Y."/>
        </authorList>
    </citation>
    <scope>NUCLEOTIDE SEQUENCE</scope>
    <source>
        <tissue evidence="1">Gametophyte</tissue>
    </source>
</reference>
<evidence type="ECO:0000313" key="1">
    <source>
        <dbReference type="EMBL" id="KAK1860433.1"/>
    </source>
</evidence>
<proteinExistence type="predicted"/>
<gene>
    <name evidence="1" type="ORF">I4F81_003022</name>
</gene>
<name>A0ACC3BS56_PYRYE</name>
<dbReference type="EMBL" id="CM020618">
    <property type="protein sequence ID" value="KAK1860433.1"/>
    <property type="molecule type" value="Genomic_DNA"/>
</dbReference>